<evidence type="ECO:0000256" key="4">
    <source>
        <dbReference type="ARBA" id="ARBA00023180"/>
    </source>
</evidence>
<keyword evidence="4" id="KW-0325">Glycoprotein</keyword>
<comment type="subcellular location">
    <subcellularLocation>
        <location evidence="1">Secreted</location>
    </subcellularLocation>
</comment>
<evidence type="ECO:0000256" key="5">
    <source>
        <dbReference type="ARBA" id="ARBA00034321"/>
    </source>
</evidence>
<comment type="similarity">
    <text evidence="5">Belongs to the salp15 family.</text>
</comment>
<accession>A0A0K8RAZ5</accession>
<evidence type="ECO:0000256" key="6">
    <source>
        <dbReference type="SAM" id="SignalP"/>
    </source>
</evidence>
<feature type="signal peptide" evidence="6">
    <location>
        <begin position="1"/>
        <end position="20"/>
    </location>
</feature>
<name>A0A0K8RAZ5_IXORI</name>
<reference evidence="7" key="1">
    <citation type="submission" date="2012-12" db="EMBL/GenBank/DDBJ databases">
        <title>Identification and characterization of a phenylalanine ammonia-lyase gene family in Isatis indigotica Fort.</title>
        <authorList>
            <person name="Liu Q."/>
            <person name="Chen J."/>
            <person name="Zhou X."/>
            <person name="Di P."/>
            <person name="Xiao Y."/>
            <person name="Xuan H."/>
            <person name="Zhang L."/>
            <person name="Chen W."/>
        </authorList>
    </citation>
    <scope>NUCLEOTIDE SEQUENCE</scope>
    <source>
        <tissue evidence="7">Salivary gland</tissue>
    </source>
</reference>
<evidence type="ECO:0000256" key="1">
    <source>
        <dbReference type="ARBA" id="ARBA00004613"/>
    </source>
</evidence>
<protein>
    <submittedName>
        <fullName evidence="7">Putative ixostatin</fullName>
    </submittedName>
</protein>
<evidence type="ECO:0000313" key="7">
    <source>
        <dbReference type="EMBL" id="JAA68033.1"/>
    </source>
</evidence>
<proteinExistence type="evidence at transcript level"/>
<keyword evidence="3 6" id="KW-0732">Signal</keyword>
<keyword evidence="2" id="KW-0964">Secreted</keyword>
<dbReference type="EMBL" id="GADI01005775">
    <property type="protein sequence ID" value="JAA68033.1"/>
    <property type="molecule type" value="mRNA"/>
</dbReference>
<dbReference type="GO" id="GO:0005576">
    <property type="term" value="C:extracellular region"/>
    <property type="evidence" value="ECO:0007669"/>
    <property type="project" value="UniProtKB-SubCell"/>
</dbReference>
<evidence type="ECO:0000256" key="2">
    <source>
        <dbReference type="ARBA" id="ARBA00022525"/>
    </source>
</evidence>
<dbReference type="InterPro" id="IPR021971">
    <property type="entry name" value="Salp15"/>
</dbReference>
<evidence type="ECO:0000256" key="3">
    <source>
        <dbReference type="ARBA" id="ARBA00022729"/>
    </source>
</evidence>
<feature type="chain" id="PRO_5005516913" evidence="6">
    <location>
        <begin position="21"/>
        <end position="147"/>
    </location>
</feature>
<dbReference type="Pfam" id="PF12115">
    <property type="entry name" value="Salp15"/>
    <property type="match status" value="1"/>
</dbReference>
<sequence length="147" mass="16769">MNKGTFILLVTTQLLYHAASEYQKWTEVEHTFGVRSCWKILKYDLDAECKKKGANAVETVDFTACKMECKIETEKNLVDIGMPNDTPCGINNNETCQNGRCEGQCNIPEETLRSKRHINNVFKSQHKKNNNNDPVVYALTIQRLNAI</sequence>
<dbReference type="AlphaFoldDB" id="A0A0K8RAZ5"/>
<organism evidence="7">
    <name type="scientific">Ixodes ricinus</name>
    <name type="common">Common tick</name>
    <name type="synonym">Acarus ricinus</name>
    <dbReference type="NCBI Taxonomy" id="34613"/>
    <lineage>
        <taxon>Eukaryota</taxon>
        <taxon>Metazoa</taxon>
        <taxon>Ecdysozoa</taxon>
        <taxon>Arthropoda</taxon>
        <taxon>Chelicerata</taxon>
        <taxon>Arachnida</taxon>
        <taxon>Acari</taxon>
        <taxon>Parasitiformes</taxon>
        <taxon>Ixodida</taxon>
        <taxon>Ixodoidea</taxon>
        <taxon>Ixodidae</taxon>
        <taxon>Ixodinae</taxon>
        <taxon>Ixodes</taxon>
    </lineage>
</organism>